<reference evidence="1 2" key="1">
    <citation type="submission" date="2016-11" db="EMBL/GenBank/DDBJ databases">
        <authorList>
            <person name="Jaros S."/>
            <person name="Januszkiewicz K."/>
            <person name="Wedrychowicz H."/>
        </authorList>
    </citation>
    <scope>NUCLEOTIDE SEQUENCE [LARGE SCALE GENOMIC DNA]</scope>
    <source>
        <strain evidence="1 2">GAS499</strain>
    </source>
</reference>
<protein>
    <recommendedName>
        <fullName evidence="3">DUF3828 domain-containing protein</fullName>
    </recommendedName>
</protein>
<proteinExistence type="predicted"/>
<dbReference type="EMBL" id="LT670844">
    <property type="protein sequence ID" value="SHL77741.1"/>
    <property type="molecule type" value="Genomic_DNA"/>
</dbReference>
<name>A0A1M7DE06_9BRAD</name>
<dbReference type="RefSeq" id="WP_079543903.1">
    <property type="nucleotide sequence ID" value="NZ_LT670844.1"/>
</dbReference>
<dbReference type="AlphaFoldDB" id="A0A1M7DE06"/>
<organism evidence="1 2">
    <name type="scientific">Bradyrhizobium lablabi</name>
    <dbReference type="NCBI Taxonomy" id="722472"/>
    <lineage>
        <taxon>Bacteria</taxon>
        <taxon>Pseudomonadati</taxon>
        <taxon>Pseudomonadota</taxon>
        <taxon>Alphaproteobacteria</taxon>
        <taxon>Hyphomicrobiales</taxon>
        <taxon>Nitrobacteraceae</taxon>
        <taxon>Bradyrhizobium</taxon>
    </lineage>
</organism>
<evidence type="ECO:0000313" key="2">
    <source>
        <dbReference type="Proteomes" id="UP000189935"/>
    </source>
</evidence>
<evidence type="ECO:0000313" key="1">
    <source>
        <dbReference type="EMBL" id="SHL77741.1"/>
    </source>
</evidence>
<accession>A0A1M7DE06</accession>
<dbReference type="Proteomes" id="UP000189935">
    <property type="component" value="Chromosome I"/>
</dbReference>
<gene>
    <name evidence="1" type="ORF">SAMN05444159_6794</name>
</gene>
<dbReference type="OrthoDB" id="7705852at2"/>
<sequence length="152" mass="16788">MARIFGAFLTVLAVLGAATAWGGFRSPESLVRNVYAYYGDRSSELSSGLPRDAATAHKFFDPSLQAAWTSSKDQPYDFLVQSPTWKLGAISISILRKQFDKTYVGVAFDNHGLAVTLNFILVNGPDGWVIADVESPHDSLRMFLAQYRGRDH</sequence>
<evidence type="ECO:0008006" key="3">
    <source>
        <dbReference type="Google" id="ProtNLM"/>
    </source>
</evidence>